<dbReference type="RefSeq" id="WP_109189318.1">
    <property type="nucleotide sequence ID" value="NZ_BMYA01000002.1"/>
</dbReference>
<gene>
    <name evidence="10" type="primary">nagA</name>
    <name evidence="10" type="ORF">DC083_05885</name>
</gene>
<evidence type="ECO:0000256" key="5">
    <source>
        <dbReference type="PIRNR" id="PIRNR038994"/>
    </source>
</evidence>
<evidence type="ECO:0000256" key="6">
    <source>
        <dbReference type="PIRSR" id="PIRSR038994-1"/>
    </source>
</evidence>
<dbReference type="PANTHER" id="PTHR11113:SF14">
    <property type="entry name" value="N-ACETYLGLUCOSAMINE-6-PHOSPHATE DEACETYLASE"/>
    <property type="match status" value="1"/>
</dbReference>
<sequence>MNPIASPFSTIDTQSSCALLAAQIYDGITLYQDHALLIEKGVIIEITPQAAIPATYEQYDCGDLLMPGFIDLQVNGGGGILFNDEPNLKGIKTILQAHQARGTAALLPTLISADDNTIEQGIEAVSQGIEASLSGLLGIHIEGPMINLKRKGIHSAANLRILSDHLIDTICGHQEMVRLVTLAPEIVSLKLIEKLTKSGVIVFAGHTEASPERLKEAIDAGLQGFTHLYNAMPAMESRKPGTTGFAIQAEQSYASIIHDGLHVDPLMVQLAYRSKPKGKLFLVSDAMSSIGATQNQFQLDDQMIYLRDGRLVNADGTLAGAHLDMAQALLNTLRSIDIPLIEAIAMATSTPAQIIQSLQYGYLKKGNKAMINVLKDDKIFPVFFK</sequence>
<feature type="binding site" evidence="7">
    <location>
        <position position="153"/>
    </location>
    <ligand>
        <name>substrate</name>
    </ligand>
</feature>
<dbReference type="Pfam" id="PF01979">
    <property type="entry name" value="Amidohydro_1"/>
    <property type="match status" value="1"/>
</dbReference>
<feature type="binding site" evidence="7">
    <location>
        <position position="238"/>
    </location>
    <ligand>
        <name>substrate</name>
    </ligand>
</feature>
<evidence type="ECO:0000256" key="7">
    <source>
        <dbReference type="PIRSR" id="PIRSR038994-2"/>
    </source>
</evidence>
<dbReference type="InterPro" id="IPR003764">
    <property type="entry name" value="GlcNAc_6-P_deAcase"/>
</dbReference>
<dbReference type="Proteomes" id="UP000245020">
    <property type="component" value="Unassembled WGS sequence"/>
</dbReference>
<dbReference type="InterPro" id="IPR011059">
    <property type="entry name" value="Metal-dep_hydrolase_composite"/>
</dbReference>
<evidence type="ECO:0000256" key="8">
    <source>
        <dbReference type="PIRSR" id="PIRSR038994-3"/>
    </source>
</evidence>
<evidence type="ECO:0000256" key="2">
    <source>
        <dbReference type="ARBA" id="ARBA00022723"/>
    </source>
</evidence>
<dbReference type="AlphaFoldDB" id="A0A2U2ADC5"/>
<feature type="binding site" evidence="7">
    <location>
        <begin position="230"/>
        <end position="231"/>
    </location>
    <ligand>
        <name>substrate</name>
    </ligand>
</feature>
<keyword evidence="3 5" id="KW-0378">Hydrolase</keyword>
<dbReference type="Gene3D" id="3.20.20.140">
    <property type="entry name" value="Metal-dependent hydrolases"/>
    <property type="match status" value="1"/>
</dbReference>
<evidence type="ECO:0000313" key="10">
    <source>
        <dbReference type="EMBL" id="PWD80653.1"/>
    </source>
</evidence>
<proteinExistence type="inferred from homology"/>
<evidence type="ECO:0000313" key="11">
    <source>
        <dbReference type="Proteomes" id="UP000245020"/>
    </source>
</evidence>
<comment type="similarity">
    <text evidence="1 5">Belongs to the metallo-dependent hydrolases superfamily. NagA family.</text>
</comment>
<comment type="cofactor">
    <cofactor evidence="8">
        <name>a divalent metal cation</name>
        <dbReference type="ChEBI" id="CHEBI:60240"/>
    </cofactor>
    <text evidence="8">Binds 1 divalent metal cation per subunit.</text>
</comment>
<dbReference type="PIRSF" id="PIRSF038994">
    <property type="entry name" value="NagA"/>
    <property type="match status" value="1"/>
</dbReference>
<reference evidence="11" key="1">
    <citation type="submission" date="2018-05" db="EMBL/GenBank/DDBJ databases">
        <title>Ignatzschineria dubaiensis sp. nov., isolated from necrotic foot tissues of dromedaries (Camelus dromedarius) and associated maggots in Dubai, United Arab Emirates.</title>
        <authorList>
            <person name="Tsang C.C."/>
            <person name="Tang J.Y.M."/>
            <person name="Fong J.Y.H."/>
            <person name="Kinne J."/>
            <person name="Lee H.H."/>
            <person name="Joseph M."/>
            <person name="Jose S."/>
            <person name="Schuster R.K."/>
            <person name="Tang Y."/>
            <person name="Sivakumar S."/>
            <person name="Chen J.H.K."/>
            <person name="Teng J.L.L."/>
            <person name="Lau S.K.P."/>
            <person name="Wernery U."/>
            <person name="Woo P.C.Y."/>
        </authorList>
    </citation>
    <scope>NUCLEOTIDE SEQUENCE [LARGE SCALE GENOMIC DNA]</scope>
    <source>
        <strain evidence="11">KCTC 22644</strain>
    </source>
</reference>
<feature type="binding site" evidence="7">
    <location>
        <position position="262"/>
    </location>
    <ligand>
        <name>substrate</name>
    </ligand>
</feature>
<dbReference type="InterPro" id="IPR032466">
    <property type="entry name" value="Metal_Hydrolase"/>
</dbReference>
<organism evidence="10 11">
    <name type="scientific">Ignatzschineria ureiclastica</name>
    <dbReference type="NCBI Taxonomy" id="472582"/>
    <lineage>
        <taxon>Bacteria</taxon>
        <taxon>Pseudomonadati</taxon>
        <taxon>Pseudomonadota</taxon>
        <taxon>Gammaproteobacteria</taxon>
        <taxon>Cardiobacteriales</taxon>
        <taxon>Ignatzschineriaceae</taxon>
        <taxon>Ignatzschineria</taxon>
    </lineage>
</organism>
<dbReference type="SUPFAM" id="SSF51556">
    <property type="entry name" value="Metallo-dependent hydrolases"/>
    <property type="match status" value="1"/>
</dbReference>
<feature type="active site" description="Proton donor/acceptor" evidence="6">
    <location>
        <position position="285"/>
    </location>
</feature>
<dbReference type="GO" id="GO:0008448">
    <property type="term" value="F:N-acetylglucosamine-6-phosphate deacetylase activity"/>
    <property type="evidence" value="ECO:0007669"/>
    <property type="project" value="InterPro"/>
</dbReference>
<dbReference type="Gene3D" id="2.30.40.10">
    <property type="entry name" value="Urease, subunit C, domain 1"/>
    <property type="match status" value="1"/>
</dbReference>
<keyword evidence="11" id="KW-1185">Reference proteome</keyword>
<protein>
    <submittedName>
        <fullName evidence="10">N-acetylglucosamine-6-phosphate deacetylase</fullName>
    </submittedName>
</protein>
<feature type="binding site" evidence="8">
    <location>
        <position position="206"/>
    </location>
    <ligand>
        <name>Zn(2+)</name>
        <dbReference type="ChEBI" id="CHEBI:29105"/>
    </ligand>
</feature>
<dbReference type="OrthoDB" id="9776488at2"/>
<dbReference type="InterPro" id="IPR006680">
    <property type="entry name" value="Amidohydro-rel"/>
</dbReference>
<dbReference type="EMBL" id="QEWQ01000004">
    <property type="protein sequence ID" value="PWD80653.1"/>
    <property type="molecule type" value="Genomic_DNA"/>
</dbReference>
<name>A0A2U2ADC5_9GAMM</name>
<dbReference type="Pfam" id="PF22643">
    <property type="entry name" value="NagA_N"/>
    <property type="match status" value="1"/>
</dbReference>
<feature type="binding site" evidence="8">
    <location>
        <position position="142"/>
    </location>
    <ligand>
        <name>Zn(2+)</name>
        <dbReference type="ChEBI" id="CHEBI:29105"/>
    </ligand>
</feature>
<dbReference type="SUPFAM" id="SSF51338">
    <property type="entry name" value="Composite domain of metallo-dependent hydrolases"/>
    <property type="match status" value="1"/>
</dbReference>
<evidence type="ECO:0000259" key="9">
    <source>
        <dbReference type="Pfam" id="PF01979"/>
    </source>
</evidence>
<keyword evidence="2 8" id="KW-0479">Metal-binding</keyword>
<feature type="binding site" evidence="8">
    <location>
        <position position="227"/>
    </location>
    <ligand>
        <name>Zn(2+)</name>
        <dbReference type="ChEBI" id="CHEBI:29105"/>
    </ligand>
</feature>
<dbReference type="GO" id="GO:0006046">
    <property type="term" value="P:N-acetylglucosamine catabolic process"/>
    <property type="evidence" value="ECO:0007669"/>
    <property type="project" value="TreeGrafter"/>
</dbReference>
<evidence type="ECO:0000256" key="4">
    <source>
        <dbReference type="ARBA" id="ARBA00023277"/>
    </source>
</evidence>
<comment type="caution">
    <text evidence="10">The sequence shown here is derived from an EMBL/GenBank/DDBJ whole genome shotgun (WGS) entry which is preliminary data.</text>
</comment>
<feature type="binding site" evidence="7">
    <location>
        <begin position="318"/>
        <end position="320"/>
    </location>
    <ligand>
        <name>substrate</name>
    </ligand>
</feature>
<accession>A0A2U2ADC5</accession>
<dbReference type="PANTHER" id="PTHR11113">
    <property type="entry name" value="N-ACETYLGLUCOSAMINE-6-PHOSPHATE DEACETYLASE"/>
    <property type="match status" value="1"/>
</dbReference>
<evidence type="ECO:0000256" key="1">
    <source>
        <dbReference type="ARBA" id="ARBA00010716"/>
    </source>
</evidence>
<dbReference type="GO" id="GO:0046872">
    <property type="term" value="F:metal ion binding"/>
    <property type="evidence" value="ECO:0007669"/>
    <property type="project" value="UniProtKB-KW"/>
</dbReference>
<feature type="domain" description="Amidohydrolase-related" evidence="9">
    <location>
        <begin position="65"/>
        <end position="378"/>
    </location>
</feature>
<dbReference type="NCBIfam" id="TIGR00221">
    <property type="entry name" value="nagA"/>
    <property type="match status" value="1"/>
</dbReference>
<evidence type="ECO:0000256" key="3">
    <source>
        <dbReference type="ARBA" id="ARBA00022801"/>
    </source>
</evidence>
<keyword evidence="4 5" id="KW-0119">Carbohydrate metabolism</keyword>